<feature type="domain" description="tRNA-splicing endonuclease subunit Sen54 N-terminal" evidence="4">
    <location>
        <begin position="139"/>
        <end position="225"/>
    </location>
</feature>
<evidence type="ECO:0000256" key="1">
    <source>
        <dbReference type="ARBA" id="ARBA00005736"/>
    </source>
</evidence>
<comment type="caution">
    <text evidence="5">The sequence shown here is derived from an EMBL/GenBank/DDBJ whole genome shotgun (WGS) entry which is preliminary data.</text>
</comment>
<dbReference type="PANTHER" id="PTHR21027:SF1">
    <property type="entry name" value="TRNA-SPLICING ENDONUCLEASE SUBUNIT SEN54"/>
    <property type="match status" value="1"/>
</dbReference>
<feature type="region of interest" description="Disordered" evidence="3">
    <location>
        <begin position="1"/>
        <end position="71"/>
    </location>
</feature>
<keyword evidence="2" id="KW-0819">tRNA processing</keyword>
<comment type="similarity">
    <text evidence="1">Belongs to the SEN54 family.</text>
</comment>
<protein>
    <submittedName>
        <fullName evidence="5">tRNA-splicing endonuclease subunit sen54</fullName>
    </submittedName>
</protein>
<keyword evidence="5" id="KW-0378">Hydrolase</keyword>
<evidence type="ECO:0000256" key="2">
    <source>
        <dbReference type="ARBA" id="ARBA00022694"/>
    </source>
</evidence>
<keyword evidence="5" id="KW-0540">Nuclease</keyword>
<name>A0AAN6GQ50_9BASI</name>
<feature type="compositionally biased region" description="Low complexity" evidence="3">
    <location>
        <begin position="32"/>
        <end position="48"/>
    </location>
</feature>
<dbReference type="GO" id="GO:0000379">
    <property type="term" value="P:tRNA-type intron splice site recognition and cleavage"/>
    <property type="evidence" value="ECO:0007669"/>
    <property type="project" value="TreeGrafter"/>
</dbReference>
<dbReference type="EMBL" id="JAPDMZ010000091">
    <property type="protein sequence ID" value="KAK0550516.1"/>
    <property type="molecule type" value="Genomic_DNA"/>
</dbReference>
<feature type="compositionally biased region" description="Acidic residues" evidence="3">
    <location>
        <begin position="58"/>
        <end position="70"/>
    </location>
</feature>
<dbReference type="GO" id="GO:0000214">
    <property type="term" value="C:tRNA-intron endonuclease complex"/>
    <property type="evidence" value="ECO:0007669"/>
    <property type="project" value="TreeGrafter"/>
</dbReference>
<dbReference type="AlphaFoldDB" id="A0AAN6GQ50"/>
<gene>
    <name evidence="5" type="primary">SEN54</name>
    <name evidence="5" type="ORF">OC846_003620</name>
</gene>
<organism evidence="5 6">
    <name type="scientific">Tilletia horrida</name>
    <dbReference type="NCBI Taxonomy" id="155126"/>
    <lineage>
        <taxon>Eukaryota</taxon>
        <taxon>Fungi</taxon>
        <taxon>Dikarya</taxon>
        <taxon>Basidiomycota</taxon>
        <taxon>Ustilaginomycotina</taxon>
        <taxon>Exobasidiomycetes</taxon>
        <taxon>Tilletiales</taxon>
        <taxon>Tilletiaceae</taxon>
        <taxon>Tilletia</taxon>
    </lineage>
</organism>
<dbReference type="InterPro" id="IPR024337">
    <property type="entry name" value="tRNA_splic_suSen54"/>
</dbReference>
<reference evidence="5" key="1">
    <citation type="journal article" date="2023" name="PhytoFront">
        <title>Draft Genome Resources of Seven Strains of Tilletia horrida, Causal Agent of Kernel Smut of Rice.</title>
        <authorList>
            <person name="Khanal S."/>
            <person name="Antony Babu S."/>
            <person name="Zhou X.G."/>
        </authorList>
    </citation>
    <scope>NUCLEOTIDE SEQUENCE</scope>
    <source>
        <strain evidence="5">TX6</strain>
    </source>
</reference>
<evidence type="ECO:0000313" key="6">
    <source>
        <dbReference type="Proteomes" id="UP001176517"/>
    </source>
</evidence>
<feature type="region of interest" description="Disordered" evidence="3">
    <location>
        <begin position="609"/>
        <end position="634"/>
    </location>
</feature>
<evidence type="ECO:0000313" key="5">
    <source>
        <dbReference type="EMBL" id="KAK0550516.1"/>
    </source>
</evidence>
<keyword evidence="6" id="KW-1185">Reference proteome</keyword>
<dbReference type="GO" id="GO:0004519">
    <property type="term" value="F:endonuclease activity"/>
    <property type="evidence" value="ECO:0007669"/>
    <property type="project" value="UniProtKB-KW"/>
</dbReference>
<dbReference type="Pfam" id="PF12928">
    <property type="entry name" value="tRNA_int_end_N2"/>
    <property type="match status" value="1"/>
</dbReference>
<evidence type="ECO:0000256" key="3">
    <source>
        <dbReference type="SAM" id="MobiDB-lite"/>
    </source>
</evidence>
<accession>A0AAN6GQ50</accession>
<dbReference type="Proteomes" id="UP001176517">
    <property type="component" value="Unassembled WGS sequence"/>
</dbReference>
<dbReference type="PANTHER" id="PTHR21027">
    <property type="entry name" value="TRNA-SPLICING ENDONUCLEASE SUBUNIT SEN54"/>
    <property type="match status" value="1"/>
</dbReference>
<dbReference type="InterPro" id="IPR024336">
    <property type="entry name" value="tRNA_splic_suSen54_N"/>
</dbReference>
<feature type="region of interest" description="Disordered" evidence="3">
    <location>
        <begin position="231"/>
        <end position="251"/>
    </location>
</feature>
<proteinExistence type="inferred from homology"/>
<evidence type="ECO:0000259" key="4">
    <source>
        <dbReference type="Pfam" id="PF12928"/>
    </source>
</evidence>
<sequence length="674" mass="72347">MSGTTFVLDDEPTTVAASPGSVSTSKDPDAPSSSISRAGTTAAASGSTNKPANMSNSNEEDEDEEDDDAAPDYRLLNKFLGNSNAAASGSAAARARPAFDTASIKSASVLPKRGEKDFEPTGFRGQRNALEDSRNAMFSAVGAERRPNKSLSVATWDPILQRAILHSSRGILFQTMGLTNRLPQHHLPPAKIDANGVHWPRLVSRTELTPEETLFLIERGVLECRLRVRTQGADQEEQRNGEYQLQDGAQGEEDPVLDLQRAYALLLGVDGCSKEVYGVYSYLRRLGYVVHRAKDMDLVRLRAAEKAKADREAMAAADAQDDDDEEGAARAEAIISDPKRPLRLVTLWDIVLYIPRRLLQLGGDAMRWLSTRARAAWAWLVGVVSRVLGRGGQPGAAGGSLLQRSISTGLGGPRPSAGLLGIGGRTFADYDSAFSELQIVPSGHDLTTVPRPIPSTSSLTTSPDPFEIFFYAWRPATQFRKTYPPPPEFRIAICNARSAQYVPSLAQFAQLFDSVPLPGTEALDEEDAARAAEQVKRNNASYGKKAHSSKTRAAAAAAAAGVATGQRAGAIFERLVRILGYVFELLGASHMARLFSHLPPGCAAVDKRSTPYRSKAGGGGGSHGPRSGKNPFPALKAGRRNVVLAVVDQGTTSLLRFGEAEFGKWKLAGGDKIT</sequence>
<keyword evidence="5" id="KW-0255">Endonuclease</keyword>